<evidence type="ECO:0008006" key="3">
    <source>
        <dbReference type="Google" id="ProtNLM"/>
    </source>
</evidence>
<evidence type="ECO:0000313" key="1">
    <source>
        <dbReference type="EMBL" id="KAF6471648.1"/>
    </source>
</evidence>
<protein>
    <recommendedName>
        <fullName evidence="3">Reverse transcriptase domain-containing protein</fullName>
    </recommendedName>
</protein>
<reference evidence="1 2" key="1">
    <citation type="journal article" date="2020" name="Nature">
        <title>Six reference-quality genomes reveal evolution of bat adaptations.</title>
        <authorList>
            <person name="Jebb D."/>
            <person name="Huang Z."/>
            <person name="Pippel M."/>
            <person name="Hughes G.M."/>
            <person name="Lavrichenko K."/>
            <person name="Devanna P."/>
            <person name="Winkler S."/>
            <person name="Jermiin L.S."/>
            <person name="Skirmuntt E.C."/>
            <person name="Katzourakis A."/>
            <person name="Burkitt-Gray L."/>
            <person name="Ray D.A."/>
            <person name="Sullivan K.A.M."/>
            <person name="Roscito J.G."/>
            <person name="Kirilenko B.M."/>
            <person name="Davalos L.M."/>
            <person name="Corthals A.P."/>
            <person name="Power M.L."/>
            <person name="Jones G."/>
            <person name="Ransome R.D."/>
            <person name="Dechmann D.K.N."/>
            <person name="Locatelli A.G."/>
            <person name="Puechmaille S.J."/>
            <person name="Fedrigo O."/>
            <person name="Jarvis E.D."/>
            <person name="Hiller M."/>
            <person name="Vernes S.C."/>
            <person name="Myers E.W."/>
            <person name="Teeling E.C."/>
        </authorList>
    </citation>
    <scope>NUCLEOTIDE SEQUENCE [LARGE SCALE GENOMIC DNA]</scope>
    <source>
        <strain evidence="1">MMolMol1</strain>
        <tissue evidence="1">Muscle</tissue>
    </source>
</reference>
<name>A0A7J8HHP8_MOLMO</name>
<gene>
    <name evidence="1" type="ORF">HJG59_011020</name>
</gene>
<accession>A0A7J8HHP8</accession>
<dbReference type="PANTHER" id="PTHR31635">
    <property type="entry name" value="REVERSE TRANSCRIPTASE DOMAIN-CONTAINING PROTEIN-RELATED"/>
    <property type="match status" value="1"/>
</dbReference>
<dbReference type="InParanoid" id="A0A7J8HHP8"/>
<dbReference type="EMBL" id="JACASF010000006">
    <property type="protein sequence ID" value="KAF6471648.1"/>
    <property type="molecule type" value="Genomic_DNA"/>
</dbReference>
<dbReference type="Proteomes" id="UP000550707">
    <property type="component" value="Unassembled WGS sequence"/>
</dbReference>
<comment type="caution">
    <text evidence="1">The sequence shown here is derived from an EMBL/GenBank/DDBJ whole genome shotgun (WGS) entry which is preliminary data.</text>
</comment>
<sequence>MIKTLSKLEIEGTYLNIIKAIYEKPTDKIILSGHKLKVFLLRPATRQRSLLSPLLFNIALEVLAIAIRQKEEIKGIQIRKEEVKLSLFADGMYIENPKDFTKNLLELNKFSKVVGHKFNIQKSVAFL</sequence>
<dbReference type="AlphaFoldDB" id="A0A7J8HHP8"/>
<proteinExistence type="predicted"/>
<evidence type="ECO:0000313" key="2">
    <source>
        <dbReference type="Proteomes" id="UP000550707"/>
    </source>
</evidence>
<dbReference type="PANTHER" id="PTHR31635:SF196">
    <property type="entry name" value="REVERSE TRANSCRIPTASE DOMAIN-CONTAINING PROTEIN-RELATED"/>
    <property type="match status" value="1"/>
</dbReference>
<organism evidence="1 2">
    <name type="scientific">Molossus molossus</name>
    <name type="common">Pallas' mastiff bat</name>
    <name type="synonym">Vespertilio molossus</name>
    <dbReference type="NCBI Taxonomy" id="27622"/>
    <lineage>
        <taxon>Eukaryota</taxon>
        <taxon>Metazoa</taxon>
        <taxon>Chordata</taxon>
        <taxon>Craniata</taxon>
        <taxon>Vertebrata</taxon>
        <taxon>Euteleostomi</taxon>
        <taxon>Mammalia</taxon>
        <taxon>Eutheria</taxon>
        <taxon>Laurasiatheria</taxon>
        <taxon>Chiroptera</taxon>
        <taxon>Yangochiroptera</taxon>
        <taxon>Molossidae</taxon>
        <taxon>Molossus</taxon>
    </lineage>
</organism>
<keyword evidence="2" id="KW-1185">Reference proteome</keyword>